<evidence type="ECO:0000313" key="3">
    <source>
        <dbReference type="EMBL" id="AMW98264.1"/>
    </source>
</evidence>
<dbReference type="SUPFAM" id="SSF55031">
    <property type="entry name" value="Bacterial exopeptidase dimerisation domain"/>
    <property type="match status" value="1"/>
</dbReference>
<dbReference type="KEGG" id="rst:ATY39_01815"/>
<keyword evidence="2" id="KW-0479">Metal-binding</keyword>
<proteinExistence type="predicted"/>
<dbReference type="CDD" id="cd05670">
    <property type="entry name" value="M20_Acy1_YkuR-like"/>
    <property type="match status" value="1"/>
</dbReference>
<dbReference type="InterPro" id="IPR002933">
    <property type="entry name" value="Peptidase_M20"/>
</dbReference>
<feature type="binding site" evidence="2">
    <location>
        <position position="94"/>
    </location>
    <ligand>
        <name>Mn(2+)</name>
        <dbReference type="ChEBI" id="CHEBI:29035"/>
        <label>2</label>
    </ligand>
</feature>
<feature type="binding site" evidence="2">
    <location>
        <position position="154"/>
    </location>
    <ligand>
        <name>Mn(2+)</name>
        <dbReference type="ChEBI" id="CHEBI:29035"/>
        <label>2</label>
    </ligand>
</feature>
<sequence length="375" mass="42211">MKSLVEIRRDLHRIPEIGFQEDKTQKYLLAIIEELKKCYFQVDLWKTGIILTIQGSKPSFKIGWRADIDGLPIEENTGLPYESTHHGYMHACGHDFHMAIAIGLVKAFSEQQPINTTIIYFQPAEEGPGGAKPMLEWMQRERKDLLPDYLFALHIAPEYPVGTIATRSGLLFANTSELFIDLHGVGGHAAFPQHTKDMTVAAANLIMQLQTIISRNLNPLDSGVITIGKMVSGYVQNSIAEDARLEGTIRTMSAESMLLMKERIEALCKSIEIAYDCEVSIDYGSSYYQVYNEDNCARMLLETAEKVAGTTPYECPPAMTGEDFGFFLKEIPGAMFWTGANSPYGLHHASLQPDEMLLDINVRFVEQFLRDFKKR</sequence>
<evidence type="ECO:0000313" key="4">
    <source>
        <dbReference type="Proteomes" id="UP000076021"/>
    </source>
</evidence>
<dbReference type="GO" id="GO:0050118">
    <property type="term" value="F:N-acetyldiaminopimelate deacetylase activity"/>
    <property type="evidence" value="ECO:0007669"/>
    <property type="project" value="TreeGrafter"/>
</dbReference>
<reference evidence="4" key="2">
    <citation type="submission" date="2016-03" db="EMBL/GenBank/DDBJ databases">
        <authorList>
            <person name="Ploux O."/>
        </authorList>
    </citation>
    <scope>NUCLEOTIDE SEQUENCE [LARGE SCALE GENOMIC DNA]</scope>
    <source>
        <strain evidence="4">PP9</strain>
    </source>
</reference>
<dbReference type="GO" id="GO:0046872">
    <property type="term" value="F:metal ion binding"/>
    <property type="evidence" value="ECO:0007669"/>
    <property type="project" value="UniProtKB-KW"/>
</dbReference>
<dbReference type="AlphaFoldDB" id="A0A143H948"/>
<protein>
    <submittedName>
        <fullName evidence="3">N-acetyldiaminopimelate deacetylase</fullName>
    </submittedName>
</protein>
<feature type="binding site" evidence="2">
    <location>
        <position position="126"/>
    </location>
    <ligand>
        <name>Mn(2+)</name>
        <dbReference type="ChEBI" id="CHEBI:29035"/>
        <label>2</label>
    </ligand>
</feature>
<keyword evidence="1" id="KW-0378">Hydrolase</keyword>
<dbReference type="Gene3D" id="3.30.70.360">
    <property type="match status" value="1"/>
</dbReference>
<dbReference type="InterPro" id="IPR036264">
    <property type="entry name" value="Bact_exopeptidase_dim_dom"/>
</dbReference>
<dbReference type="InterPro" id="IPR017439">
    <property type="entry name" value="Amidohydrolase"/>
</dbReference>
<name>A0A143H948_9BACL</name>
<accession>A0A143H948</accession>
<evidence type="ECO:0000256" key="2">
    <source>
        <dbReference type="PIRSR" id="PIRSR005962-1"/>
    </source>
</evidence>
<dbReference type="PANTHER" id="PTHR11014">
    <property type="entry name" value="PEPTIDASE M20 FAMILY MEMBER"/>
    <property type="match status" value="1"/>
</dbReference>
<dbReference type="FunFam" id="3.30.70.360:FF:000001">
    <property type="entry name" value="N-acetyldiaminopimelate deacetylase"/>
    <property type="match status" value="1"/>
</dbReference>
<feature type="binding site" evidence="2">
    <location>
        <position position="92"/>
    </location>
    <ligand>
        <name>Mn(2+)</name>
        <dbReference type="ChEBI" id="CHEBI:29035"/>
        <label>2</label>
    </ligand>
</feature>
<dbReference type="Pfam" id="PF01546">
    <property type="entry name" value="Peptidase_M20"/>
    <property type="match status" value="1"/>
</dbReference>
<comment type="cofactor">
    <cofactor evidence="2">
        <name>Mn(2+)</name>
        <dbReference type="ChEBI" id="CHEBI:29035"/>
    </cofactor>
    <text evidence="2">The Mn(2+) ion enhances activity.</text>
</comment>
<dbReference type="GO" id="GO:0019877">
    <property type="term" value="P:diaminopimelate biosynthetic process"/>
    <property type="evidence" value="ECO:0007669"/>
    <property type="project" value="TreeGrafter"/>
</dbReference>
<dbReference type="STRING" id="241244.ATY39_01815"/>
<organism evidence="3 4">
    <name type="scientific">Rummeliibacillus stabekisii</name>
    <dbReference type="NCBI Taxonomy" id="241244"/>
    <lineage>
        <taxon>Bacteria</taxon>
        <taxon>Bacillati</taxon>
        <taxon>Bacillota</taxon>
        <taxon>Bacilli</taxon>
        <taxon>Bacillales</taxon>
        <taxon>Caryophanaceae</taxon>
        <taxon>Rummeliibacillus</taxon>
    </lineage>
</organism>
<dbReference type="PANTHER" id="PTHR11014:SF98">
    <property type="entry name" value="N-ACETYLDIAMINOPIMELATE DEACETYLASE"/>
    <property type="match status" value="1"/>
</dbReference>
<dbReference type="EMBL" id="CP014806">
    <property type="protein sequence ID" value="AMW98264.1"/>
    <property type="molecule type" value="Genomic_DNA"/>
</dbReference>
<keyword evidence="4" id="KW-1185">Reference proteome</keyword>
<evidence type="ECO:0000256" key="1">
    <source>
        <dbReference type="ARBA" id="ARBA00022801"/>
    </source>
</evidence>
<feature type="binding site" evidence="2">
    <location>
        <position position="347"/>
    </location>
    <ligand>
        <name>Mn(2+)</name>
        <dbReference type="ChEBI" id="CHEBI:29035"/>
        <label>2</label>
    </ligand>
</feature>
<dbReference type="Gene3D" id="3.40.630.10">
    <property type="entry name" value="Zn peptidases"/>
    <property type="match status" value="1"/>
</dbReference>
<dbReference type="SUPFAM" id="SSF53187">
    <property type="entry name" value="Zn-dependent exopeptidases"/>
    <property type="match status" value="1"/>
</dbReference>
<gene>
    <name evidence="3" type="ORF">ATY39_01815</name>
</gene>
<dbReference type="PIRSF" id="PIRSF005962">
    <property type="entry name" value="Pept_M20D_amidohydro"/>
    <property type="match status" value="1"/>
</dbReference>
<keyword evidence="2" id="KW-0464">Manganese</keyword>
<dbReference type="RefSeq" id="WP_066784976.1">
    <property type="nucleotide sequence ID" value="NZ_CP014806.1"/>
</dbReference>
<dbReference type="OrthoDB" id="2416606at2"/>
<reference evidence="3 4" key="1">
    <citation type="journal article" date="2016" name="Genome Announc.">
        <title>Whole-Genome Sequence of Rummeliibacillus stabekisii Strain PP9 Isolated from Antarctic Soil.</title>
        <authorList>
            <person name="da Mota F.F."/>
            <person name="Vollu R.E."/>
            <person name="Jurelevicius D."/>
            <person name="Seldin L."/>
        </authorList>
    </citation>
    <scope>NUCLEOTIDE SEQUENCE [LARGE SCALE GENOMIC DNA]</scope>
    <source>
        <strain evidence="3 4">PP9</strain>
    </source>
</reference>
<dbReference type="NCBIfam" id="TIGR01891">
    <property type="entry name" value="amidohydrolases"/>
    <property type="match status" value="1"/>
</dbReference>
<dbReference type="Proteomes" id="UP000076021">
    <property type="component" value="Chromosome"/>
</dbReference>